<evidence type="ECO:0008006" key="3">
    <source>
        <dbReference type="Google" id="ProtNLM"/>
    </source>
</evidence>
<gene>
    <name evidence="1" type="ORF">V7S43_009218</name>
</gene>
<dbReference type="Proteomes" id="UP001632037">
    <property type="component" value="Unassembled WGS sequence"/>
</dbReference>
<evidence type="ECO:0000313" key="2">
    <source>
        <dbReference type="Proteomes" id="UP001632037"/>
    </source>
</evidence>
<accession>A0ABD3FHI3</accession>
<name>A0ABD3FHI3_9STRA</name>
<dbReference type="EMBL" id="JBIMZQ010000019">
    <property type="protein sequence ID" value="KAL3665789.1"/>
    <property type="molecule type" value="Genomic_DNA"/>
</dbReference>
<evidence type="ECO:0000313" key="1">
    <source>
        <dbReference type="EMBL" id="KAL3665789.1"/>
    </source>
</evidence>
<sequence>MSTTDPLFMHVRIGVHTGNGVTMKASPETSVVNSLSLTGAKVPTTNPPLRQADNAAHHSQPIAVRWQTCHTEAEQPRSVAHGCCAGRYFMQVSCLVHCREWYCTTTAISASTVRAA</sequence>
<comment type="caution">
    <text evidence="1">The sequence shown here is derived from an EMBL/GenBank/DDBJ whole genome shotgun (WGS) entry which is preliminary data.</text>
</comment>
<organism evidence="1 2">
    <name type="scientific">Phytophthora oleae</name>
    <dbReference type="NCBI Taxonomy" id="2107226"/>
    <lineage>
        <taxon>Eukaryota</taxon>
        <taxon>Sar</taxon>
        <taxon>Stramenopiles</taxon>
        <taxon>Oomycota</taxon>
        <taxon>Peronosporomycetes</taxon>
        <taxon>Peronosporales</taxon>
        <taxon>Peronosporaceae</taxon>
        <taxon>Phytophthora</taxon>
    </lineage>
</organism>
<dbReference type="AlphaFoldDB" id="A0ABD3FHI3"/>
<protein>
    <recommendedName>
        <fullName evidence="3">Guanylate cyclase domain-containing protein</fullName>
    </recommendedName>
</protein>
<reference evidence="1 2" key="1">
    <citation type="submission" date="2024-09" db="EMBL/GenBank/DDBJ databases">
        <title>Genome sequencing and assembly of Phytophthora oleae, isolate VK10A, causative agent of rot of olive drupes.</title>
        <authorList>
            <person name="Conti Taguali S."/>
            <person name="Riolo M."/>
            <person name="La Spada F."/>
            <person name="Cacciola S.O."/>
            <person name="Dionisio G."/>
        </authorList>
    </citation>
    <scope>NUCLEOTIDE SEQUENCE [LARGE SCALE GENOMIC DNA]</scope>
    <source>
        <strain evidence="1 2">VK10A</strain>
    </source>
</reference>
<proteinExistence type="predicted"/>
<keyword evidence="2" id="KW-1185">Reference proteome</keyword>